<dbReference type="PROSITE" id="PS51257">
    <property type="entry name" value="PROKAR_LIPOPROTEIN"/>
    <property type="match status" value="1"/>
</dbReference>
<evidence type="ECO:0000313" key="3">
    <source>
        <dbReference type="Proteomes" id="UP000441399"/>
    </source>
</evidence>
<gene>
    <name evidence="2" type="ORF">OPDIPICF_04559</name>
</gene>
<dbReference type="AlphaFoldDB" id="A0A5S9PHQ8"/>
<dbReference type="InterPro" id="IPR009199">
    <property type="entry name" value="PhoPQ-act_pathogen-rel_PqaA"/>
</dbReference>
<evidence type="ECO:0000256" key="1">
    <source>
        <dbReference type="SAM" id="SignalP"/>
    </source>
</evidence>
<name>A0A5S9PHQ8_9GAMM</name>
<proteinExistence type="predicted"/>
<evidence type="ECO:0008006" key="4">
    <source>
        <dbReference type="Google" id="ProtNLM"/>
    </source>
</evidence>
<dbReference type="OrthoDB" id="8950502at2"/>
<feature type="chain" id="PRO_5025022606" description="PhoPQ-activated pathogenicity-related protein" evidence="1">
    <location>
        <begin position="29"/>
        <end position="530"/>
    </location>
</feature>
<dbReference type="EMBL" id="CACSIO010000010">
    <property type="protein sequence ID" value="CAA0103626.1"/>
    <property type="molecule type" value="Genomic_DNA"/>
</dbReference>
<sequence length="530" mass="59490">MFNRYRRTQMWKALLLTTVITSLLGVGGCGLSDDSSDDDTSGPSGDSINASCILPANSDPTAIFDNVPTLDADEITPLDRYIAEVDPSTKIEFLNKKERTLGTVYNYLFTSQDWKQGKTQTTIQTHMLSIYINRLSRHNTGIFLIVGGSNPVSEDGLEIPSLYQNLLALVPASSIAVLGQVPNQPAVFLDDPEQKPRQEDTLLAYTWRKVADGFPVERAGRFPMTKAAILAMEEVIKITEKLESEKKASKTTKFVVAGASKRGWTTWTAAAFDQGPLGKNRIAGIIPIVITQNIPTVVANQYCSLNTYSYALEPYAEQNVIPELIYSDKYTKLFESVDPFAYRSRYCNIPKMLINATGDQFINIDWTRYYLSDLPGDNYFRVYPNIDHTLKNGEKDLLVQDFLPFFSAIALPDSIKQPNFSWEFLDDGTIIARTKDKPTSGKIWSANNTDARDFRLSTIGDDGFTDRKIEYVKTGDTYEYRVTPPQNNGWTASFIEVKFKSGHTLTTEVQVWPRMYPFPNQNGFTCPVAQ</sequence>
<dbReference type="PANTHER" id="PTHR31497:SF0">
    <property type="entry name" value="AUTOCRINE PROLIFERATION REPRESSOR PROTEIN A"/>
    <property type="match status" value="1"/>
</dbReference>
<dbReference type="Pfam" id="PF10142">
    <property type="entry name" value="PhoPQ_related"/>
    <property type="match status" value="1"/>
</dbReference>
<dbReference type="PANTHER" id="PTHR31497">
    <property type="entry name" value="AUTOCRINE PROLIFERATION REPRESSOR PROTEIN A"/>
    <property type="match status" value="1"/>
</dbReference>
<feature type="signal peptide" evidence="1">
    <location>
        <begin position="1"/>
        <end position="28"/>
    </location>
</feature>
<evidence type="ECO:0000313" key="2">
    <source>
        <dbReference type="EMBL" id="CAA0103626.1"/>
    </source>
</evidence>
<dbReference type="Proteomes" id="UP000441399">
    <property type="component" value="Unassembled WGS sequence"/>
</dbReference>
<protein>
    <recommendedName>
        <fullName evidence="4">PhoPQ-activated pathogenicity-related protein</fullName>
    </recommendedName>
</protein>
<organism evidence="2 3">
    <name type="scientific">BD1-7 clade bacterium</name>
    <dbReference type="NCBI Taxonomy" id="2029982"/>
    <lineage>
        <taxon>Bacteria</taxon>
        <taxon>Pseudomonadati</taxon>
        <taxon>Pseudomonadota</taxon>
        <taxon>Gammaproteobacteria</taxon>
        <taxon>Cellvibrionales</taxon>
        <taxon>Spongiibacteraceae</taxon>
        <taxon>BD1-7 clade</taxon>
    </lineage>
</organism>
<keyword evidence="1" id="KW-0732">Signal</keyword>
<dbReference type="InterPro" id="IPR029058">
    <property type="entry name" value="AB_hydrolase_fold"/>
</dbReference>
<reference evidence="2 3" key="1">
    <citation type="submission" date="2019-11" db="EMBL/GenBank/DDBJ databases">
        <authorList>
            <person name="Holert J."/>
        </authorList>
    </citation>
    <scope>NUCLEOTIDE SEQUENCE [LARGE SCALE GENOMIC DNA]</scope>
    <source>
        <strain evidence="2">SB11_3</strain>
    </source>
</reference>
<accession>A0A5S9PHQ8</accession>
<dbReference type="SUPFAM" id="SSF53474">
    <property type="entry name" value="alpha/beta-Hydrolases"/>
    <property type="match status" value="1"/>
</dbReference>
<keyword evidence="3" id="KW-1185">Reference proteome</keyword>
<dbReference type="Gene3D" id="3.40.50.1820">
    <property type="entry name" value="alpha/beta hydrolase"/>
    <property type="match status" value="1"/>
</dbReference>